<evidence type="ECO:0000256" key="3">
    <source>
        <dbReference type="ARBA" id="ARBA00022884"/>
    </source>
</evidence>
<dbReference type="GO" id="GO:0003735">
    <property type="term" value="F:structural constituent of ribosome"/>
    <property type="evidence" value="ECO:0007669"/>
    <property type="project" value="InterPro"/>
</dbReference>
<dbReference type="EMBL" id="MFJV01000001">
    <property type="protein sequence ID" value="OGG24286.1"/>
    <property type="molecule type" value="Genomic_DNA"/>
</dbReference>
<proteinExistence type="inferred from homology"/>
<comment type="subunit">
    <text evidence="7 9">Part of the 50S ribosomal subunit.</text>
</comment>
<evidence type="ECO:0000313" key="11">
    <source>
        <dbReference type="EMBL" id="OGG24286.1"/>
    </source>
</evidence>
<name>A0A1F6AI51_9BACT</name>
<gene>
    <name evidence="7" type="primary">rplV</name>
    <name evidence="11" type="ORF">A3A79_03815</name>
</gene>
<keyword evidence="4 7" id="KW-0689">Ribosomal protein</keyword>
<keyword evidence="2 7" id="KW-0699">rRNA-binding</keyword>
<evidence type="ECO:0000256" key="4">
    <source>
        <dbReference type="ARBA" id="ARBA00022980"/>
    </source>
</evidence>
<dbReference type="InterPro" id="IPR036394">
    <property type="entry name" value="Ribosomal_uL22_sf"/>
</dbReference>
<dbReference type="InterPro" id="IPR001063">
    <property type="entry name" value="Ribosomal_uL22"/>
</dbReference>
<dbReference type="Gene3D" id="3.90.470.10">
    <property type="entry name" value="Ribosomal protein L22/L17"/>
    <property type="match status" value="1"/>
</dbReference>
<dbReference type="PANTHER" id="PTHR13501">
    <property type="entry name" value="CHLOROPLAST 50S RIBOSOMAL PROTEIN L22-RELATED"/>
    <property type="match status" value="1"/>
</dbReference>
<evidence type="ECO:0000256" key="9">
    <source>
        <dbReference type="RuleBase" id="RU004006"/>
    </source>
</evidence>
<dbReference type="GO" id="GO:0006412">
    <property type="term" value="P:translation"/>
    <property type="evidence" value="ECO:0007669"/>
    <property type="project" value="UniProtKB-UniRule"/>
</dbReference>
<accession>A0A1F6AI51</accession>
<evidence type="ECO:0000256" key="1">
    <source>
        <dbReference type="ARBA" id="ARBA00009451"/>
    </source>
</evidence>
<sequence length="115" mass="13136">MEYVTTAKYIRMSPRKVRLLADSIRGRESNTVLSQLESIHQPVAKLFITTLTSAVANAKLKNADIQSLWVKSIDVMEGPVFKRWHAVSRGMAHSYKKRMAHIRLILSDEKKGEKK</sequence>
<dbReference type="HAMAP" id="MF_01331_B">
    <property type="entry name" value="Ribosomal_uL22_B"/>
    <property type="match status" value="1"/>
</dbReference>
<keyword evidence="3 7" id="KW-0694">RNA-binding</keyword>
<comment type="caution">
    <text evidence="11">The sequence shown here is derived from an EMBL/GenBank/DDBJ whole genome shotgun (WGS) entry which is preliminary data.</text>
</comment>
<dbReference type="GO" id="GO:0019843">
    <property type="term" value="F:rRNA binding"/>
    <property type="evidence" value="ECO:0007669"/>
    <property type="project" value="UniProtKB-UniRule"/>
</dbReference>
<dbReference type="CDD" id="cd00336">
    <property type="entry name" value="Ribosomal_L22"/>
    <property type="match status" value="1"/>
</dbReference>
<evidence type="ECO:0000256" key="2">
    <source>
        <dbReference type="ARBA" id="ARBA00022730"/>
    </source>
</evidence>
<comment type="function">
    <text evidence="7 10">This protein binds specifically to 23S rRNA; its binding is stimulated by other ribosomal proteins, e.g., L4, L17, and L20. It is important during the early stages of 50S assembly. It makes multiple contacts with different domains of the 23S rRNA in the assembled 50S subunit and ribosome.</text>
</comment>
<comment type="similarity">
    <text evidence="1 7 8">Belongs to the universal ribosomal protein uL22 family.</text>
</comment>
<evidence type="ECO:0000256" key="8">
    <source>
        <dbReference type="RuleBase" id="RU004005"/>
    </source>
</evidence>
<keyword evidence="5 7" id="KW-0687">Ribonucleoprotein</keyword>
<dbReference type="InterPro" id="IPR047867">
    <property type="entry name" value="Ribosomal_uL22_bac/org-type"/>
</dbReference>
<dbReference type="GO" id="GO:0022625">
    <property type="term" value="C:cytosolic large ribosomal subunit"/>
    <property type="evidence" value="ECO:0007669"/>
    <property type="project" value="TreeGrafter"/>
</dbReference>
<evidence type="ECO:0000256" key="5">
    <source>
        <dbReference type="ARBA" id="ARBA00023274"/>
    </source>
</evidence>
<organism evidence="11 12">
    <name type="scientific">Candidatus Gottesmanbacteria bacterium RIFCSPLOWO2_01_FULL_43_11b</name>
    <dbReference type="NCBI Taxonomy" id="1798392"/>
    <lineage>
        <taxon>Bacteria</taxon>
        <taxon>Candidatus Gottesmaniibacteriota</taxon>
    </lineage>
</organism>
<dbReference type="PANTHER" id="PTHR13501:SF8">
    <property type="entry name" value="LARGE RIBOSOMAL SUBUNIT PROTEIN UL22M"/>
    <property type="match status" value="1"/>
</dbReference>
<comment type="function">
    <text evidence="7">The globular domain of the protein is located near the polypeptide exit tunnel on the outside of the subunit, while an extended beta-hairpin is found that lines the wall of the exit tunnel in the center of the 70S ribosome.</text>
</comment>
<dbReference type="Proteomes" id="UP000178759">
    <property type="component" value="Unassembled WGS sequence"/>
</dbReference>
<evidence type="ECO:0000256" key="6">
    <source>
        <dbReference type="ARBA" id="ARBA00035207"/>
    </source>
</evidence>
<protein>
    <recommendedName>
        <fullName evidence="6 7">Large ribosomal subunit protein uL22</fullName>
    </recommendedName>
</protein>
<evidence type="ECO:0000256" key="10">
    <source>
        <dbReference type="RuleBase" id="RU004008"/>
    </source>
</evidence>
<dbReference type="InterPro" id="IPR005727">
    <property type="entry name" value="Ribosomal_uL22_bac/chlpt-type"/>
</dbReference>
<dbReference type="SUPFAM" id="SSF54843">
    <property type="entry name" value="Ribosomal protein L22"/>
    <property type="match status" value="1"/>
</dbReference>
<dbReference type="STRING" id="1798392.A3A79_03815"/>
<dbReference type="Pfam" id="PF00237">
    <property type="entry name" value="Ribosomal_L22"/>
    <property type="match status" value="1"/>
</dbReference>
<reference evidence="11 12" key="1">
    <citation type="journal article" date="2016" name="Nat. Commun.">
        <title>Thousands of microbial genomes shed light on interconnected biogeochemical processes in an aquifer system.</title>
        <authorList>
            <person name="Anantharaman K."/>
            <person name="Brown C.T."/>
            <person name="Hug L.A."/>
            <person name="Sharon I."/>
            <person name="Castelle C.J."/>
            <person name="Probst A.J."/>
            <person name="Thomas B.C."/>
            <person name="Singh A."/>
            <person name="Wilkins M.J."/>
            <person name="Karaoz U."/>
            <person name="Brodie E.L."/>
            <person name="Williams K.H."/>
            <person name="Hubbard S.S."/>
            <person name="Banfield J.F."/>
        </authorList>
    </citation>
    <scope>NUCLEOTIDE SEQUENCE [LARGE SCALE GENOMIC DNA]</scope>
</reference>
<evidence type="ECO:0000313" key="12">
    <source>
        <dbReference type="Proteomes" id="UP000178759"/>
    </source>
</evidence>
<evidence type="ECO:0000256" key="7">
    <source>
        <dbReference type="HAMAP-Rule" id="MF_01331"/>
    </source>
</evidence>
<dbReference type="AlphaFoldDB" id="A0A1F6AI51"/>